<dbReference type="Proteomes" id="UP001186974">
    <property type="component" value="Unassembled WGS sequence"/>
</dbReference>
<protein>
    <submittedName>
        <fullName evidence="1">Uncharacterized protein</fullName>
    </submittedName>
</protein>
<dbReference type="EMBL" id="JAWDJW010012493">
    <property type="protein sequence ID" value="KAK3044051.1"/>
    <property type="molecule type" value="Genomic_DNA"/>
</dbReference>
<feature type="non-terminal residue" evidence="1">
    <location>
        <position position="1"/>
    </location>
</feature>
<evidence type="ECO:0000313" key="2">
    <source>
        <dbReference type="Proteomes" id="UP001186974"/>
    </source>
</evidence>
<gene>
    <name evidence="1" type="ORF">LTS18_002301</name>
</gene>
<comment type="caution">
    <text evidence="1">The sequence shown here is derived from an EMBL/GenBank/DDBJ whole genome shotgun (WGS) entry which is preliminary data.</text>
</comment>
<proteinExistence type="predicted"/>
<sequence>SRRSARNSATPRRSARTSLAPQSSPLGADDQLRSEASQSSQINGADGTPRSAGGRQARNFESMTPFFESSPAPNGSGEQQDAAMEDGDRTPRATGTARSSSPIGFQSSSIAGTPGRNREATRSYGLQSDNSDGLFVRSSASNGLGSSARNRRHDIQSDVFGGSANARRQRVFVDENGMPSGSGQVSDAATFSNLDPNTSDAEAMGGKNTRVIWGTNISLLDTLHAMKDFYLNFQQRYRMYMDGEASQNEQFPPEHPANAKVYVEMMNGMLELDVRVMNLDVRNLKAYPPTRKLWHQIQQFPEEIIPIMDTA</sequence>
<evidence type="ECO:0000313" key="1">
    <source>
        <dbReference type="EMBL" id="KAK3044051.1"/>
    </source>
</evidence>
<accession>A0ACC3CSF6</accession>
<reference evidence="1" key="1">
    <citation type="submission" date="2024-09" db="EMBL/GenBank/DDBJ databases">
        <title>Black Yeasts Isolated from many extreme environments.</title>
        <authorList>
            <person name="Coleine C."/>
            <person name="Stajich J.E."/>
            <person name="Selbmann L."/>
        </authorList>
    </citation>
    <scope>NUCLEOTIDE SEQUENCE</scope>
    <source>
        <strain evidence="1">CCFEE 5737</strain>
    </source>
</reference>
<feature type="non-terminal residue" evidence="1">
    <location>
        <position position="311"/>
    </location>
</feature>
<organism evidence="1 2">
    <name type="scientific">Coniosporium uncinatum</name>
    <dbReference type="NCBI Taxonomy" id="93489"/>
    <lineage>
        <taxon>Eukaryota</taxon>
        <taxon>Fungi</taxon>
        <taxon>Dikarya</taxon>
        <taxon>Ascomycota</taxon>
        <taxon>Pezizomycotina</taxon>
        <taxon>Dothideomycetes</taxon>
        <taxon>Dothideomycetes incertae sedis</taxon>
        <taxon>Coniosporium</taxon>
    </lineage>
</organism>
<keyword evidence="2" id="KW-1185">Reference proteome</keyword>
<name>A0ACC3CSF6_9PEZI</name>